<dbReference type="RefSeq" id="WP_116007104.1">
    <property type="nucleotide sequence ID" value="NZ_QUOU01000001.1"/>
</dbReference>
<dbReference type="Proteomes" id="UP000256478">
    <property type="component" value="Unassembled WGS sequence"/>
</dbReference>
<evidence type="ECO:0000313" key="2">
    <source>
        <dbReference type="Proteomes" id="UP000256478"/>
    </source>
</evidence>
<name>A0A3E0TPI4_9GAMM</name>
<accession>A0A3E0TPI4</accession>
<evidence type="ECO:0000313" key="1">
    <source>
        <dbReference type="EMBL" id="REL25982.1"/>
    </source>
</evidence>
<comment type="caution">
    <text evidence="1">The sequence shown here is derived from an EMBL/GenBank/DDBJ whole genome shotgun (WGS) entry which is preliminary data.</text>
</comment>
<sequence length="127" mass="14662">MFKPHCDYQISVTDNIMHCTMRGVWNVEGVWQYFDDIQRHAEPILDSPWIRIVDTTEFEGGGLALMDALKDIQEWSLAHKCKHLIIVAPRPLNKAILDQHQATYANMKYLYTMEEALTQAQALLSVD</sequence>
<evidence type="ECO:0008006" key="3">
    <source>
        <dbReference type="Google" id="ProtNLM"/>
    </source>
</evidence>
<reference evidence="1 2" key="1">
    <citation type="submission" date="2018-08" db="EMBL/GenBank/DDBJ databases">
        <title>Thalassotalea euphylliae genome.</title>
        <authorList>
            <person name="Summers S."/>
            <person name="Rice S.A."/>
            <person name="Freckelton M.L."/>
            <person name="Nedved B.T."/>
            <person name="Hadfield M.G."/>
        </authorList>
    </citation>
    <scope>NUCLEOTIDE SEQUENCE [LARGE SCALE GENOMIC DNA]</scope>
    <source>
        <strain evidence="1 2">H1</strain>
    </source>
</reference>
<organism evidence="1 2">
    <name type="scientific">Thalassotalea euphylliae</name>
    <dbReference type="NCBI Taxonomy" id="1655234"/>
    <lineage>
        <taxon>Bacteria</taxon>
        <taxon>Pseudomonadati</taxon>
        <taxon>Pseudomonadota</taxon>
        <taxon>Gammaproteobacteria</taxon>
        <taxon>Alteromonadales</taxon>
        <taxon>Colwelliaceae</taxon>
        <taxon>Thalassotalea</taxon>
    </lineage>
</organism>
<dbReference type="AlphaFoldDB" id="A0A3E0TPI4"/>
<dbReference type="EMBL" id="QUOU01000001">
    <property type="protein sequence ID" value="REL25982.1"/>
    <property type="molecule type" value="Genomic_DNA"/>
</dbReference>
<protein>
    <recommendedName>
        <fullName evidence="3">STAS domain-containing protein</fullName>
    </recommendedName>
</protein>
<proteinExistence type="predicted"/>
<gene>
    <name evidence="1" type="ORF">DXX93_04985</name>
</gene>
<dbReference type="OrthoDB" id="6226327at2"/>